<evidence type="ECO:0008006" key="3">
    <source>
        <dbReference type="Google" id="ProtNLM"/>
    </source>
</evidence>
<protein>
    <recommendedName>
        <fullName evidence="3">Retrotransposon gag domain-containing protein</fullName>
    </recommendedName>
</protein>
<sequence>MRRGENVPAYQSHFEALVTPIANLTEDDRVFWFQRGLPKLLAKWIRLGKLWLWISNLELLALRLLSRHDARTDSVGRVGALAQVSTDQGEQVRARTQQRAESVGARRRRQPCSALTPMQSGRARMTHLCRNGIATNPSSSVGRQPMFAYGVRRAILPRIANCCRHWPLSPVVRRFDHHSHRSRPQYIRAL</sequence>
<comment type="caution">
    <text evidence="1">The sequence shown here is derived from an EMBL/GenBank/DDBJ whole genome shotgun (WGS) entry which is preliminary data.</text>
</comment>
<dbReference type="Proteomes" id="UP001165090">
    <property type="component" value="Unassembled WGS sequence"/>
</dbReference>
<dbReference type="EMBL" id="BSDZ01000102">
    <property type="protein sequence ID" value="GLI71126.1"/>
    <property type="molecule type" value="Genomic_DNA"/>
</dbReference>
<evidence type="ECO:0000313" key="1">
    <source>
        <dbReference type="EMBL" id="GLI71126.1"/>
    </source>
</evidence>
<name>A0ABQ5SNB4_9CHLO</name>
<keyword evidence="2" id="KW-1185">Reference proteome</keyword>
<reference evidence="1 2" key="1">
    <citation type="journal article" date="2023" name="IScience">
        <title>Expanded male sex-determining region conserved during the evolution of homothallism in the green alga Volvox.</title>
        <authorList>
            <person name="Yamamoto K."/>
            <person name="Matsuzaki R."/>
            <person name="Mahakham W."/>
            <person name="Heman W."/>
            <person name="Sekimoto H."/>
            <person name="Kawachi M."/>
            <person name="Minakuchi Y."/>
            <person name="Toyoda A."/>
            <person name="Nozaki H."/>
        </authorList>
    </citation>
    <scope>NUCLEOTIDE SEQUENCE [LARGE SCALE GENOMIC DNA]</scope>
    <source>
        <strain evidence="1 2">NIES-4468</strain>
    </source>
</reference>
<gene>
    <name evidence="1" type="ORF">VaNZ11_016194</name>
</gene>
<proteinExistence type="predicted"/>
<accession>A0ABQ5SNB4</accession>
<organism evidence="1 2">
    <name type="scientific">Volvox africanus</name>
    <dbReference type="NCBI Taxonomy" id="51714"/>
    <lineage>
        <taxon>Eukaryota</taxon>
        <taxon>Viridiplantae</taxon>
        <taxon>Chlorophyta</taxon>
        <taxon>core chlorophytes</taxon>
        <taxon>Chlorophyceae</taxon>
        <taxon>CS clade</taxon>
        <taxon>Chlamydomonadales</taxon>
        <taxon>Volvocaceae</taxon>
        <taxon>Volvox</taxon>
    </lineage>
</organism>
<evidence type="ECO:0000313" key="2">
    <source>
        <dbReference type="Proteomes" id="UP001165090"/>
    </source>
</evidence>